<keyword evidence="2" id="KW-0472">Membrane</keyword>
<keyword evidence="4" id="KW-1185">Reference proteome</keyword>
<keyword evidence="2" id="KW-0812">Transmembrane</keyword>
<dbReference type="GO" id="GO:0042910">
    <property type="term" value="F:xenobiotic transmembrane transporter activity"/>
    <property type="evidence" value="ECO:0007669"/>
    <property type="project" value="InterPro"/>
</dbReference>
<feature type="transmembrane region" description="Helical" evidence="2">
    <location>
        <begin position="163"/>
        <end position="180"/>
    </location>
</feature>
<dbReference type="GO" id="GO:0015297">
    <property type="term" value="F:antiporter activity"/>
    <property type="evidence" value="ECO:0007669"/>
    <property type="project" value="InterPro"/>
</dbReference>
<keyword evidence="2" id="KW-1133">Transmembrane helix</keyword>
<organism evidence="3 4">
    <name type="scientific">Haematococcus lacustris</name>
    <name type="common">Green alga</name>
    <name type="synonym">Haematococcus pluvialis</name>
    <dbReference type="NCBI Taxonomy" id="44745"/>
    <lineage>
        <taxon>Eukaryota</taxon>
        <taxon>Viridiplantae</taxon>
        <taxon>Chlorophyta</taxon>
        <taxon>core chlorophytes</taxon>
        <taxon>Chlorophyceae</taxon>
        <taxon>CS clade</taxon>
        <taxon>Chlamydomonadales</taxon>
        <taxon>Haematococcaceae</taxon>
        <taxon>Haematococcus</taxon>
    </lineage>
</organism>
<comment type="similarity">
    <text evidence="1">Belongs to the multi antimicrobial extrusion (MATE) (TC 2.A.66.1) family.</text>
</comment>
<gene>
    <name evidence="3" type="ORF">HaLaN_24920</name>
</gene>
<dbReference type="AlphaFoldDB" id="A0A699ZXH9"/>
<protein>
    <submittedName>
        <fullName evidence="3">Multidrug and toxic compound extrusion protein</fullName>
    </submittedName>
</protein>
<dbReference type="InterPro" id="IPR002528">
    <property type="entry name" value="MATE_fam"/>
</dbReference>
<feature type="transmembrane region" description="Helical" evidence="2">
    <location>
        <begin position="79"/>
        <end position="105"/>
    </location>
</feature>
<comment type="caution">
    <text evidence="3">The sequence shown here is derived from an EMBL/GenBank/DDBJ whole genome shotgun (WGS) entry which is preliminary data.</text>
</comment>
<dbReference type="EMBL" id="BLLF01003218">
    <property type="protein sequence ID" value="GFH26725.1"/>
    <property type="molecule type" value="Genomic_DNA"/>
</dbReference>
<evidence type="ECO:0000256" key="1">
    <source>
        <dbReference type="ARBA" id="ARBA00010199"/>
    </source>
</evidence>
<accession>A0A699ZXH9</accession>
<name>A0A699ZXH9_HAELA</name>
<feature type="transmembrane region" description="Helical" evidence="2">
    <location>
        <begin position="43"/>
        <end position="73"/>
    </location>
</feature>
<evidence type="ECO:0000313" key="4">
    <source>
        <dbReference type="Proteomes" id="UP000485058"/>
    </source>
</evidence>
<dbReference type="GO" id="GO:0016020">
    <property type="term" value="C:membrane"/>
    <property type="evidence" value="ECO:0007669"/>
    <property type="project" value="InterPro"/>
</dbReference>
<feature type="non-terminal residue" evidence="3">
    <location>
        <position position="212"/>
    </location>
</feature>
<dbReference type="Proteomes" id="UP000485058">
    <property type="component" value="Unassembled WGS sequence"/>
</dbReference>
<evidence type="ECO:0000256" key="2">
    <source>
        <dbReference type="SAM" id="Phobius"/>
    </source>
</evidence>
<proteinExistence type="inferred from homology"/>
<dbReference type="PANTHER" id="PTHR11206">
    <property type="entry name" value="MULTIDRUG RESISTANCE PROTEIN"/>
    <property type="match status" value="1"/>
</dbReference>
<feature type="transmembrane region" description="Helical" evidence="2">
    <location>
        <begin position="117"/>
        <end position="143"/>
    </location>
</feature>
<dbReference type="Pfam" id="PF01554">
    <property type="entry name" value="MatE"/>
    <property type="match status" value="1"/>
</dbReference>
<evidence type="ECO:0000313" key="3">
    <source>
        <dbReference type="EMBL" id="GFH26725.1"/>
    </source>
</evidence>
<reference evidence="3 4" key="1">
    <citation type="submission" date="2020-02" db="EMBL/GenBank/DDBJ databases">
        <title>Draft genome sequence of Haematococcus lacustris strain NIES-144.</title>
        <authorList>
            <person name="Morimoto D."/>
            <person name="Nakagawa S."/>
            <person name="Yoshida T."/>
            <person name="Sawayama S."/>
        </authorList>
    </citation>
    <scope>NUCLEOTIDE SEQUENCE [LARGE SCALE GENOMIC DNA]</scope>
    <source>
        <strain evidence="3 4">NIES-144</strain>
    </source>
</reference>
<sequence length="212" mass="22020">MSSPGPEVDDEEAPLLHYGRTPATATPLSTASQKNGGALKTRLAGIFSLAVPLVTQNIFGYSLSIISAIAVGWLNDPNVLSAVVLAGSVYNVTGYSLVVGLSAGCDAISAQAFGAGNYLLLGVVLQRAILICWAVSLPVLLLWCHAGSLLAALHQAPEISAGAARYLLLASPSLFITAVSGNIQRYLLAQQVVQPSTICTAITALLCPLYNW</sequence>